<dbReference type="GO" id="GO:0047372">
    <property type="term" value="F:monoacylglycerol lipase activity"/>
    <property type="evidence" value="ECO:0007669"/>
    <property type="project" value="TreeGrafter"/>
</dbReference>
<dbReference type="Gene3D" id="3.40.50.1820">
    <property type="entry name" value="alpha/beta hydrolase"/>
    <property type="match status" value="1"/>
</dbReference>
<dbReference type="GO" id="GO:0008233">
    <property type="term" value="F:peptidase activity"/>
    <property type="evidence" value="ECO:0007669"/>
    <property type="project" value="InterPro"/>
</dbReference>
<evidence type="ECO:0000256" key="2">
    <source>
        <dbReference type="ARBA" id="ARBA00022801"/>
    </source>
</evidence>
<gene>
    <name evidence="4" type="ORF">GCM10007390_31910</name>
</gene>
<sequence length="306" mass="34787">MAHLKFLHPELFMFSKYLLYTFFCCIFLSGCFAKYRTTPREVRKHYASIKKPKLECIKNDTLCIQVASTGADTLPLLLLIHGAPGAWWGYMNMLDDTVLQKQFHIVSVDRLGYGNSWLKRRKPIGSIATQAKSLMSVLDLNKSKEPAIILGRSYGAPIAATMASMAPEKVKQLIMVSPVIDPDNEKFYWFSKYGRNRLIQLFLPKEFNTATAEKYVHSDELRKMLPVWKKLTMPVVVIQGGNDWIGDPANIEFAKQQIPSLRSQYITIPDAGHMLTFSHLNMIKQLVINMNRHTGKTMTVDLAAGR</sequence>
<dbReference type="InterPro" id="IPR050266">
    <property type="entry name" value="AB_hydrolase_sf"/>
</dbReference>
<keyword evidence="2" id="KW-0378">Hydrolase</keyword>
<organism evidence="4 5">
    <name type="scientific">Persicitalea jodogahamensis</name>
    <dbReference type="NCBI Taxonomy" id="402147"/>
    <lineage>
        <taxon>Bacteria</taxon>
        <taxon>Pseudomonadati</taxon>
        <taxon>Bacteroidota</taxon>
        <taxon>Cytophagia</taxon>
        <taxon>Cytophagales</taxon>
        <taxon>Spirosomataceae</taxon>
        <taxon>Persicitalea</taxon>
    </lineage>
</organism>
<dbReference type="Pfam" id="PF00561">
    <property type="entry name" value="Abhydrolase_1"/>
    <property type="match status" value="2"/>
</dbReference>
<dbReference type="GO" id="GO:0046464">
    <property type="term" value="P:acylglycerol catabolic process"/>
    <property type="evidence" value="ECO:0007669"/>
    <property type="project" value="TreeGrafter"/>
</dbReference>
<feature type="domain" description="AB hydrolase-1" evidence="3">
    <location>
        <begin position="208"/>
        <end position="278"/>
    </location>
</feature>
<evidence type="ECO:0000256" key="1">
    <source>
        <dbReference type="ARBA" id="ARBA00010088"/>
    </source>
</evidence>
<dbReference type="InterPro" id="IPR000073">
    <property type="entry name" value="AB_hydrolase_1"/>
</dbReference>
<dbReference type="GO" id="GO:0016020">
    <property type="term" value="C:membrane"/>
    <property type="evidence" value="ECO:0007669"/>
    <property type="project" value="TreeGrafter"/>
</dbReference>
<dbReference type="PROSITE" id="PS51257">
    <property type="entry name" value="PROKAR_LIPOPROTEIN"/>
    <property type="match status" value="1"/>
</dbReference>
<dbReference type="PANTHER" id="PTHR43798">
    <property type="entry name" value="MONOACYLGLYCEROL LIPASE"/>
    <property type="match status" value="1"/>
</dbReference>
<dbReference type="GO" id="GO:0006508">
    <property type="term" value="P:proteolysis"/>
    <property type="evidence" value="ECO:0007669"/>
    <property type="project" value="InterPro"/>
</dbReference>
<comment type="caution">
    <text evidence="4">The sequence shown here is derived from an EMBL/GenBank/DDBJ whole genome shotgun (WGS) entry which is preliminary data.</text>
</comment>
<dbReference type="Proteomes" id="UP000598271">
    <property type="component" value="Unassembled WGS sequence"/>
</dbReference>
<dbReference type="InterPro" id="IPR002410">
    <property type="entry name" value="Peptidase_S33"/>
</dbReference>
<evidence type="ECO:0000313" key="5">
    <source>
        <dbReference type="Proteomes" id="UP000598271"/>
    </source>
</evidence>
<reference evidence="4 5" key="1">
    <citation type="journal article" date="2014" name="Int. J. Syst. Evol. Microbiol.">
        <title>Complete genome sequence of Corynebacterium casei LMG S-19264T (=DSM 44701T), isolated from a smear-ripened cheese.</title>
        <authorList>
            <consortium name="US DOE Joint Genome Institute (JGI-PGF)"/>
            <person name="Walter F."/>
            <person name="Albersmeier A."/>
            <person name="Kalinowski J."/>
            <person name="Ruckert C."/>
        </authorList>
    </citation>
    <scope>NUCLEOTIDE SEQUENCE [LARGE SCALE GENOMIC DNA]</scope>
    <source>
        <strain evidence="4 5">KCTC 12866</strain>
    </source>
</reference>
<dbReference type="PANTHER" id="PTHR43798:SF5">
    <property type="entry name" value="MONOACYLGLYCEROL LIPASE ABHD6"/>
    <property type="match status" value="1"/>
</dbReference>
<dbReference type="AlphaFoldDB" id="A0A8J3DAA7"/>
<proteinExistence type="inferred from homology"/>
<accession>A0A8J3DAA7</accession>
<dbReference type="SUPFAM" id="SSF53474">
    <property type="entry name" value="alpha/beta-Hydrolases"/>
    <property type="match status" value="1"/>
</dbReference>
<dbReference type="PRINTS" id="PR00111">
    <property type="entry name" value="ABHYDROLASE"/>
</dbReference>
<dbReference type="EMBL" id="BMXF01000003">
    <property type="protein sequence ID" value="GHB75711.1"/>
    <property type="molecule type" value="Genomic_DNA"/>
</dbReference>
<name>A0A8J3DAA7_9BACT</name>
<comment type="similarity">
    <text evidence="1">Belongs to the peptidase S33 family.</text>
</comment>
<feature type="domain" description="AB hydrolase-1" evidence="3">
    <location>
        <begin position="75"/>
        <end position="205"/>
    </location>
</feature>
<evidence type="ECO:0000313" key="4">
    <source>
        <dbReference type="EMBL" id="GHB75711.1"/>
    </source>
</evidence>
<dbReference type="InterPro" id="IPR029058">
    <property type="entry name" value="AB_hydrolase_fold"/>
</dbReference>
<dbReference type="PRINTS" id="PR00793">
    <property type="entry name" value="PROAMNOPTASE"/>
</dbReference>
<keyword evidence="5" id="KW-1185">Reference proteome</keyword>
<protein>
    <recommendedName>
        <fullName evidence="3">AB hydrolase-1 domain-containing protein</fullName>
    </recommendedName>
</protein>
<evidence type="ECO:0000259" key="3">
    <source>
        <dbReference type="Pfam" id="PF00561"/>
    </source>
</evidence>